<comment type="caution">
    <text evidence="2">The sequence shown here is derived from an EMBL/GenBank/DDBJ whole genome shotgun (WGS) entry which is preliminary data.</text>
</comment>
<dbReference type="InterPro" id="IPR004096">
    <property type="entry name" value="V4R"/>
</dbReference>
<gene>
    <name evidence="2" type="ORF">ACFQ4E_06770</name>
</gene>
<feature type="domain" description="4-vinyl reductase 4VR" evidence="1">
    <location>
        <begin position="143"/>
        <end position="205"/>
    </location>
</feature>
<dbReference type="InterPro" id="IPR010523">
    <property type="entry name" value="XylR_N"/>
</dbReference>
<evidence type="ECO:0000313" key="2">
    <source>
        <dbReference type="EMBL" id="MFD1342115.1"/>
    </source>
</evidence>
<dbReference type="Proteomes" id="UP001597135">
    <property type="component" value="Unassembled WGS sequence"/>
</dbReference>
<protein>
    <submittedName>
        <fullName evidence="2">XylR N-terminal domain-containing protein</fullName>
    </submittedName>
</protein>
<organism evidence="2 3">
    <name type="scientific">Litorisediminicola beolgyonensis</name>
    <dbReference type="NCBI Taxonomy" id="1173614"/>
    <lineage>
        <taxon>Bacteria</taxon>
        <taxon>Pseudomonadati</taxon>
        <taxon>Pseudomonadota</taxon>
        <taxon>Alphaproteobacteria</taxon>
        <taxon>Rhodobacterales</taxon>
        <taxon>Paracoccaceae</taxon>
        <taxon>Litorisediminicola</taxon>
    </lineage>
</organism>
<sequence length="208" mass="23170">MSLREVSRRAPRILQRGDSLLLDEGAPPTLNDLADALQFALGDGRIWFNDNRMVLMQADVLGALMAQMIQDKGTQHTRIQSMRIGWQEGVKLAHIVMNRFPQQDLTAALAAGPRLHTIEGYAKVTTRRFEFDAKRKTYHGEFHWTDSVAGTEHIRRFGVCDCAACWMQVGVPSGYTKTLLGFPVIFREIECVAQGAPRCLVVGKDVGG</sequence>
<evidence type="ECO:0000259" key="1">
    <source>
        <dbReference type="SMART" id="SM00989"/>
    </source>
</evidence>
<keyword evidence="3" id="KW-1185">Reference proteome</keyword>
<dbReference type="Pfam" id="PF02830">
    <property type="entry name" value="V4R"/>
    <property type="match status" value="1"/>
</dbReference>
<dbReference type="SMART" id="SM00989">
    <property type="entry name" value="V4R"/>
    <property type="match status" value="1"/>
</dbReference>
<dbReference type="InterPro" id="IPR024096">
    <property type="entry name" value="NO_sig/Golgi_transp_ligand-bd"/>
</dbReference>
<accession>A0ABW3ZHB1</accession>
<dbReference type="EMBL" id="JBHTMU010000008">
    <property type="protein sequence ID" value="MFD1342115.1"/>
    <property type="molecule type" value="Genomic_DNA"/>
</dbReference>
<dbReference type="Pfam" id="PF06505">
    <property type="entry name" value="XylR_N"/>
    <property type="match status" value="1"/>
</dbReference>
<dbReference type="SUPFAM" id="SSF111126">
    <property type="entry name" value="Ligand-binding domain in the NO signalling and Golgi transport"/>
    <property type="match status" value="1"/>
</dbReference>
<name>A0ABW3ZHB1_9RHOB</name>
<dbReference type="RefSeq" id="WP_386802174.1">
    <property type="nucleotide sequence ID" value="NZ_JBHTMU010000008.1"/>
</dbReference>
<reference evidence="3" key="1">
    <citation type="journal article" date="2019" name="Int. J. Syst. Evol. Microbiol.">
        <title>The Global Catalogue of Microorganisms (GCM) 10K type strain sequencing project: providing services to taxonomists for standard genome sequencing and annotation.</title>
        <authorList>
            <consortium name="The Broad Institute Genomics Platform"/>
            <consortium name="The Broad Institute Genome Sequencing Center for Infectious Disease"/>
            <person name="Wu L."/>
            <person name="Ma J."/>
        </authorList>
    </citation>
    <scope>NUCLEOTIDE SEQUENCE [LARGE SCALE GENOMIC DNA]</scope>
    <source>
        <strain evidence="3">CCUG 62953</strain>
    </source>
</reference>
<proteinExistence type="predicted"/>
<evidence type="ECO:0000313" key="3">
    <source>
        <dbReference type="Proteomes" id="UP001597135"/>
    </source>
</evidence>